<evidence type="ECO:0000313" key="2">
    <source>
        <dbReference type="Proteomes" id="UP000187209"/>
    </source>
</evidence>
<proteinExistence type="predicted"/>
<comment type="caution">
    <text evidence="1">The sequence shown here is derived from an EMBL/GenBank/DDBJ whole genome shotgun (WGS) entry which is preliminary data.</text>
</comment>
<reference evidence="1 2" key="1">
    <citation type="submission" date="2016-11" db="EMBL/GenBank/DDBJ databases">
        <title>The macronuclear genome of Stentor coeruleus: a giant cell with tiny introns.</title>
        <authorList>
            <person name="Slabodnick M."/>
            <person name="Ruby J.G."/>
            <person name="Reiff S.B."/>
            <person name="Swart E.C."/>
            <person name="Gosai S."/>
            <person name="Prabakaran S."/>
            <person name="Witkowska E."/>
            <person name="Larue G.E."/>
            <person name="Fisher S."/>
            <person name="Freeman R.M."/>
            <person name="Gunawardena J."/>
            <person name="Chu W."/>
            <person name="Stover N.A."/>
            <person name="Gregory B.D."/>
            <person name="Nowacki M."/>
            <person name="Derisi J."/>
            <person name="Roy S.W."/>
            <person name="Marshall W.F."/>
            <person name="Sood P."/>
        </authorList>
    </citation>
    <scope>NUCLEOTIDE SEQUENCE [LARGE SCALE GENOMIC DNA]</scope>
    <source>
        <strain evidence="1">WM001</strain>
    </source>
</reference>
<dbReference type="Proteomes" id="UP000187209">
    <property type="component" value="Unassembled WGS sequence"/>
</dbReference>
<evidence type="ECO:0000313" key="1">
    <source>
        <dbReference type="EMBL" id="OMJ85112.1"/>
    </source>
</evidence>
<sequence>MSKKETGCLSFLLTACSKPKPNKKHKTIIDSITTRTHNTATQTSSETSIFRNSAPANLYQNLHKPTIAIRSKLGFQLQNSNSRIVIKNDYNKENTSPQISFPDNLECIKEITKSEPFLSNNTIDVLFNNSSPRNSLKSKPDPFLCKNHFDKPKLMAITPDQFYKRKHLPTLRPCKAFEKIFPDNQEF</sequence>
<dbReference type="AlphaFoldDB" id="A0A1R2C7W9"/>
<organism evidence="1 2">
    <name type="scientific">Stentor coeruleus</name>
    <dbReference type="NCBI Taxonomy" id="5963"/>
    <lineage>
        <taxon>Eukaryota</taxon>
        <taxon>Sar</taxon>
        <taxon>Alveolata</taxon>
        <taxon>Ciliophora</taxon>
        <taxon>Postciliodesmatophora</taxon>
        <taxon>Heterotrichea</taxon>
        <taxon>Heterotrichida</taxon>
        <taxon>Stentoridae</taxon>
        <taxon>Stentor</taxon>
    </lineage>
</organism>
<dbReference type="PROSITE" id="PS51257">
    <property type="entry name" value="PROKAR_LIPOPROTEIN"/>
    <property type="match status" value="1"/>
</dbReference>
<keyword evidence="2" id="KW-1185">Reference proteome</keyword>
<accession>A0A1R2C7W9</accession>
<dbReference type="OrthoDB" id="325486at2759"/>
<gene>
    <name evidence="1" type="ORF">SteCoe_13636</name>
</gene>
<dbReference type="EMBL" id="MPUH01000247">
    <property type="protein sequence ID" value="OMJ85112.1"/>
    <property type="molecule type" value="Genomic_DNA"/>
</dbReference>
<name>A0A1R2C7W9_9CILI</name>
<protein>
    <submittedName>
        <fullName evidence="1">Uncharacterized protein</fullName>
    </submittedName>
</protein>